<dbReference type="InterPro" id="IPR038987">
    <property type="entry name" value="MoeA-like"/>
</dbReference>
<dbReference type="STRING" id="1838280.A6M21_03360"/>
<dbReference type="SMART" id="SM00852">
    <property type="entry name" value="MoCF_biosynth"/>
    <property type="match status" value="1"/>
</dbReference>
<comment type="cofactor">
    <cofactor evidence="1">
        <name>Mg(2+)</name>
        <dbReference type="ChEBI" id="CHEBI:18420"/>
    </cofactor>
</comment>
<evidence type="ECO:0000259" key="2">
    <source>
        <dbReference type="SMART" id="SM00852"/>
    </source>
</evidence>
<dbReference type="InterPro" id="IPR001453">
    <property type="entry name" value="MoaB/Mog_dom"/>
</dbReference>
<dbReference type="EMBL" id="LYVF01000013">
    <property type="protein sequence ID" value="OAT86470.1"/>
    <property type="molecule type" value="Genomic_DNA"/>
</dbReference>
<keyword evidence="1" id="KW-0501">Molybdenum cofactor biosynthesis</keyword>
<dbReference type="UniPathway" id="UPA00344"/>
<evidence type="ECO:0000313" key="3">
    <source>
        <dbReference type="EMBL" id="OAT86470.1"/>
    </source>
</evidence>
<dbReference type="OrthoDB" id="9767940at2"/>
<proteinExistence type="inferred from homology"/>
<accession>A0A1B7LIR9</accession>
<comment type="caution">
    <text evidence="3">The sequence shown here is derived from an EMBL/GenBank/DDBJ whole genome shotgun (WGS) entry which is preliminary data.</text>
</comment>
<dbReference type="PANTHER" id="PTHR10192">
    <property type="entry name" value="MOLYBDOPTERIN BIOSYNTHESIS PROTEIN"/>
    <property type="match status" value="1"/>
</dbReference>
<dbReference type="Proteomes" id="UP000078532">
    <property type="component" value="Unassembled WGS sequence"/>
</dbReference>
<dbReference type="SUPFAM" id="SSF53218">
    <property type="entry name" value="Molybdenum cofactor biosynthesis proteins"/>
    <property type="match status" value="1"/>
</dbReference>
<dbReference type="GO" id="GO:0061599">
    <property type="term" value="F:molybdopterin molybdotransferase activity"/>
    <property type="evidence" value="ECO:0007669"/>
    <property type="project" value="UniProtKB-UniRule"/>
</dbReference>
<keyword evidence="1" id="KW-0479">Metal-binding</keyword>
<comment type="function">
    <text evidence="1">Catalyzes the insertion of molybdate into adenylated molybdopterin with the concomitant release of AMP.</text>
</comment>
<dbReference type="PANTHER" id="PTHR10192:SF28">
    <property type="entry name" value="MOLYBDOPTERIN MOLYBDENUMTRANSFERASE"/>
    <property type="match status" value="1"/>
</dbReference>
<reference evidence="3 4" key="1">
    <citation type="submission" date="2016-04" db="EMBL/GenBank/DDBJ databases">
        <authorList>
            <person name="Evans L.H."/>
            <person name="Alamgir A."/>
            <person name="Owens N."/>
            <person name="Weber N.D."/>
            <person name="Virtaneva K."/>
            <person name="Barbian K."/>
            <person name="Babar A."/>
            <person name="Rosenke K."/>
        </authorList>
    </citation>
    <scope>NUCLEOTIDE SEQUENCE [LARGE SCALE GENOMIC DNA]</scope>
    <source>
        <strain evidence="3 4">LMa1</strain>
    </source>
</reference>
<dbReference type="InterPro" id="IPR036425">
    <property type="entry name" value="MoaB/Mog-like_dom_sf"/>
</dbReference>
<gene>
    <name evidence="3" type="ORF">A6M21_03360</name>
</gene>
<dbReference type="GO" id="GO:0046872">
    <property type="term" value="F:metal ion binding"/>
    <property type="evidence" value="ECO:0007669"/>
    <property type="project" value="UniProtKB-UniRule"/>
</dbReference>
<comment type="catalytic activity">
    <reaction evidence="1">
        <text>adenylyl-molybdopterin + molybdate = Mo-molybdopterin + AMP + H(+)</text>
        <dbReference type="Rhea" id="RHEA:35047"/>
        <dbReference type="ChEBI" id="CHEBI:15378"/>
        <dbReference type="ChEBI" id="CHEBI:36264"/>
        <dbReference type="ChEBI" id="CHEBI:62727"/>
        <dbReference type="ChEBI" id="CHEBI:71302"/>
        <dbReference type="ChEBI" id="CHEBI:456215"/>
    </reaction>
</comment>
<dbReference type="EC" id="2.10.1.1" evidence="1"/>
<protein>
    <recommendedName>
        <fullName evidence="1">Molybdopterin molybdenumtransferase</fullName>
        <ecNumber evidence="1">2.10.1.1</ecNumber>
    </recommendedName>
</protein>
<dbReference type="GO" id="GO:0006777">
    <property type="term" value="P:Mo-molybdopterin cofactor biosynthetic process"/>
    <property type="evidence" value="ECO:0007669"/>
    <property type="project" value="UniProtKB-UniRule"/>
</dbReference>
<evidence type="ECO:0000313" key="4">
    <source>
        <dbReference type="Proteomes" id="UP000078532"/>
    </source>
</evidence>
<keyword evidence="1" id="KW-0808">Transferase</keyword>
<keyword evidence="1" id="KW-0500">Molybdenum</keyword>
<dbReference type="Pfam" id="PF00994">
    <property type="entry name" value="MoCF_biosynth"/>
    <property type="match status" value="1"/>
</dbReference>
<sequence length="348" mass="37187">MQAQKIKVEEAVGRILPHDVTKIVRGEFKGPAFKKGHLITAEDIPVLLAMGKEQIYVLELAADEVHEDEAGVRLGRAAAGNGVTCSGPRESRVNLFAAITGLLKINIPALEKINALPDVILSTLPNNTPVEKGDMLAGTKVIPLVVKEETVAAVERICAADGPVVSVQPYKQLDAGIIVTGSEVYKGRIKDAFGPVLREKVEALGSRVQGIKYAPDDEQEIARLIRELIAEGAQLVLVSGGMSVDPDDVTPRGIHLSGAKIEKYGAPVLPGAMFLLAYRGEVPVIGMPACGMYFRTTVLDLILPRLCTGERLTAREISSLGHGGLCRSCPECRYPRCSFGLAGVVSHE</sequence>
<organism evidence="3 4">
    <name type="scientific">Desulfotomaculum copahuensis</name>
    <dbReference type="NCBI Taxonomy" id="1838280"/>
    <lineage>
        <taxon>Bacteria</taxon>
        <taxon>Bacillati</taxon>
        <taxon>Bacillota</taxon>
        <taxon>Clostridia</taxon>
        <taxon>Eubacteriales</taxon>
        <taxon>Desulfotomaculaceae</taxon>
        <taxon>Desulfotomaculum</taxon>
    </lineage>
</organism>
<feature type="domain" description="MoaB/Mog" evidence="2">
    <location>
        <begin position="176"/>
        <end position="308"/>
    </location>
</feature>
<dbReference type="GO" id="GO:0005829">
    <property type="term" value="C:cytosol"/>
    <property type="evidence" value="ECO:0007669"/>
    <property type="project" value="TreeGrafter"/>
</dbReference>
<dbReference type="CDD" id="cd03522">
    <property type="entry name" value="MoeA_like"/>
    <property type="match status" value="1"/>
</dbReference>
<dbReference type="Gene3D" id="3.40.980.10">
    <property type="entry name" value="MoaB/Mog-like domain"/>
    <property type="match status" value="1"/>
</dbReference>
<comment type="similarity">
    <text evidence="1">Belongs to the MoeA family.</text>
</comment>
<evidence type="ECO:0000256" key="1">
    <source>
        <dbReference type="RuleBase" id="RU365090"/>
    </source>
</evidence>
<comment type="pathway">
    <text evidence="1">Cofactor biosynthesis; molybdopterin biosynthesis.</text>
</comment>
<keyword evidence="4" id="KW-1185">Reference proteome</keyword>
<name>A0A1B7LIR9_9FIRM</name>
<keyword evidence="1" id="KW-0460">Magnesium</keyword>
<dbReference type="RefSeq" id="WP_066666199.1">
    <property type="nucleotide sequence ID" value="NZ_LYVF01000013.1"/>
</dbReference>
<dbReference type="AlphaFoldDB" id="A0A1B7LIR9"/>